<name>A0AAE8HSI9_9HYPH</name>
<gene>
    <name evidence="1" type="ORF">MCBMB27_02623</name>
    <name evidence="2" type="ORF">SAMN05192567_11244</name>
</gene>
<evidence type="ECO:0000313" key="3">
    <source>
        <dbReference type="Proteomes" id="UP000185487"/>
    </source>
</evidence>
<evidence type="ECO:0000313" key="4">
    <source>
        <dbReference type="Proteomes" id="UP000199140"/>
    </source>
</evidence>
<accession>A0AAE8HSI9</accession>
<reference evidence="1 3" key="1">
    <citation type="submission" date="2016-04" db="EMBL/GenBank/DDBJ databases">
        <title>Complete genome sequencing and analysis of CBMB27, Methylobacterium phyllosphaerae isolated from leaf tissues of rice (Oryza sativa L.).</title>
        <authorList>
            <person name="Lee Y."/>
            <person name="Hwangbo K."/>
            <person name="Chung H."/>
            <person name="Yoo J."/>
            <person name="Kim K.Y."/>
            <person name="Sa T.M."/>
            <person name="Um Y."/>
            <person name="Madhaiyan M."/>
        </authorList>
    </citation>
    <scope>NUCLEOTIDE SEQUENCE [LARGE SCALE GENOMIC DNA]</scope>
    <source>
        <strain evidence="1 3">CBMB27</strain>
    </source>
</reference>
<sequence length="121" mass="13414">MRQSHGNIGQLSGLDQTIVAERVVAFLRQRHPHSTAKHVARDLDISRETVAKWIERGSAPNAEGILKLIAVYKTDLLIALLGGAEQWLAVAAWHERRARFEAEQAAFVAEMGPLLLGEDRP</sequence>
<evidence type="ECO:0000313" key="1">
    <source>
        <dbReference type="EMBL" id="APT31914.1"/>
    </source>
</evidence>
<dbReference type="AlphaFoldDB" id="A0AAE8HSI9"/>
<dbReference type="KEGG" id="mphy:MCBMB27_02623"/>
<evidence type="ECO:0000313" key="2">
    <source>
        <dbReference type="EMBL" id="SFH01656.1"/>
    </source>
</evidence>
<dbReference type="EMBL" id="FOPK01000012">
    <property type="protein sequence ID" value="SFH01656.1"/>
    <property type="molecule type" value="Genomic_DNA"/>
</dbReference>
<protein>
    <submittedName>
        <fullName evidence="2">Uncharacterized protein</fullName>
    </submittedName>
</protein>
<proteinExistence type="predicted"/>
<keyword evidence="3" id="KW-1185">Reference proteome</keyword>
<reference evidence="2 4" key="2">
    <citation type="submission" date="2016-10" db="EMBL/GenBank/DDBJ databases">
        <authorList>
            <person name="Varghese N."/>
            <person name="Submissions S."/>
        </authorList>
    </citation>
    <scope>NUCLEOTIDE SEQUENCE [LARGE SCALE GENOMIC DNA]</scope>
    <source>
        <strain evidence="2 4">CBMB27</strain>
    </source>
</reference>
<dbReference type="Proteomes" id="UP000199140">
    <property type="component" value="Unassembled WGS sequence"/>
</dbReference>
<dbReference type="EMBL" id="CP015367">
    <property type="protein sequence ID" value="APT31914.1"/>
    <property type="molecule type" value="Genomic_DNA"/>
</dbReference>
<organism evidence="2 4">
    <name type="scientific">Methylobacterium phyllosphaerae</name>
    <dbReference type="NCBI Taxonomy" id="418223"/>
    <lineage>
        <taxon>Bacteria</taxon>
        <taxon>Pseudomonadati</taxon>
        <taxon>Pseudomonadota</taxon>
        <taxon>Alphaproteobacteria</taxon>
        <taxon>Hyphomicrobiales</taxon>
        <taxon>Methylobacteriaceae</taxon>
        <taxon>Methylobacterium</taxon>
    </lineage>
</organism>
<dbReference type="Proteomes" id="UP000185487">
    <property type="component" value="Chromosome"/>
</dbReference>